<evidence type="ECO:0000259" key="10">
    <source>
        <dbReference type="PROSITE" id="PS51779"/>
    </source>
</evidence>
<dbReference type="Pfam" id="PF08478">
    <property type="entry name" value="POTRA_1"/>
    <property type="match status" value="1"/>
</dbReference>
<dbReference type="Proteomes" id="UP000183557">
    <property type="component" value="Unassembled WGS sequence"/>
</dbReference>
<protein>
    <recommendedName>
        <fullName evidence="8">Cell division protein DivIB</fullName>
    </recommendedName>
</protein>
<evidence type="ECO:0000313" key="11">
    <source>
        <dbReference type="EMBL" id="SFJ93363.1"/>
    </source>
</evidence>
<keyword evidence="3 8" id="KW-0132">Cell division</keyword>
<dbReference type="PANTHER" id="PTHR37820:SF1">
    <property type="entry name" value="CELL DIVISION PROTEIN FTSQ"/>
    <property type="match status" value="1"/>
</dbReference>
<evidence type="ECO:0000256" key="3">
    <source>
        <dbReference type="ARBA" id="ARBA00022618"/>
    </source>
</evidence>
<keyword evidence="4 8" id="KW-0812">Transmembrane</keyword>
<reference evidence="12" key="1">
    <citation type="submission" date="2016-10" db="EMBL/GenBank/DDBJ databases">
        <authorList>
            <person name="Varghese N."/>
            <person name="Submissions S."/>
        </authorList>
    </citation>
    <scope>NUCLEOTIDE SEQUENCE [LARGE SCALE GENOMIC DNA]</scope>
    <source>
        <strain evidence="12">CGMCC 1.3704</strain>
    </source>
</reference>
<evidence type="ECO:0000256" key="8">
    <source>
        <dbReference type="HAMAP-Rule" id="MF_00912"/>
    </source>
</evidence>
<dbReference type="InterPro" id="IPR013685">
    <property type="entry name" value="POTRA_FtsQ_type"/>
</dbReference>
<dbReference type="EMBL" id="FOSB01000005">
    <property type="protein sequence ID" value="SFJ93363.1"/>
    <property type="molecule type" value="Genomic_DNA"/>
</dbReference>
<dbReference type="PROSITE" id="PS51779">
    <property type="entry name" value="POTRA"/>
    <property type="match status" value="1"/>
</dbReference>
<organism evidence="11 12">
    <name type="scientific">Halobacillus dabanensis</name>
    <dbReference type="NCBI Taxonomy" id="240302"/>
    <lineage>
        <taxon>Bacteria</taxon>
        <taxon>Bacillati</taxon>
        <taxon>Bacillota</taxon>
        <taxon>Bacilli</taxon>
        <taxon>Bacillales</taxon>
        <taxon>Bacillaceae</taxon>
        <taxon>Halobacillus</taxon>
    </lineage>
</organism>
<gene>
    <name evidence="8" type="primary">divIB</name>
    <name evidence="11" type="ORF">SAMN04487936_105267</name>
</gene>
<feature type="domain" description="POTRA" evidence="10">
    <location>
        <begin position="50"/>
        <end position="120"/>
    </location>
</feature>
<dbReference type="GO" id="GO:0005886">
    <property type="term" value="C:plasma membrane"/>
    <property type="evidence" value="ECO:0007669"/>
    <property type="project" value="UniProtKB-SubCell"/>
</dbReference>
<dbReference type="InterPro" id="IPR034746">
    <property type="entry name" value="POTRA"/>
</dbReference>
<evidence type="ECO:0000256" key="2">
    <source>
        <dbReference type="ARBA" id="ARBA00022475"/>
    </source>
</evidence>
<keyword evidence="5 8" id="KW-1133">Transmembrane helix</keyword>
<evidence type="ECO:0000256" key="9">
    <source>
        <dbReference type="SAM" id="MobiDB-lite"/>
    </source>
</evidence>
<keyword evidence="7 8" id="KW-0131">Cell cycle</keyword>
<comment type="similarity">
    <text evidence="8">Belongs to the FtsQ/DivIB family. DivIB subfamily.</text>
</comment>
<comment type="subcellular location">
    <subcellularLocation>
        <location evidence="8">Cell membrane</location>
        <topology evidence="8">Single-pass type II membrane protein</topology>
    </subcellularLocation>
    <subcellularLocation>
        <location evidence="1">Membrane</location>
    </subcellularLocation>
    <text evidence="8">Localizes to the division septum.</text>
</comment>
<dbReference type="RefSeq" id="WP_075036555.1">
    <property type="nucleotide sequence ID" value="NZ_FOSB01000005.1"/>
</dbReference>
<sequence length="275" mass="31204">MEERKVVSIEDRIPKLKQTRRKKANRRLILYLTILFLLIALVIYLQSPLSNVRNIVVEGQYHVSEEEIKELGGVTTSTNYWRVDEDEMKQQIESHQEITFASIDRSFPNKVTIEVEEAERIGYVKNDGMYHAILEDGSRLEGQTALPGGDAPILAGFTKEIYLKEISQELKELPSSVAGLISEIHWDPRDGNPYQILLYMNDGYQVQASIRSFAEKMPAYPSIVSQLDEGAEGIIHIDVGAYFEEFPENDTAGEDDTAEEDEVQEEEETADETEG</sequence>
<evidence type="ECO:0000256" key="6">
    <source>
        <dbReference type="ARBA" id="ARBA00023136"/>
    </source>
</evidence>
<keyword evidence="6 8" id="KW-0472">Membrane</keyword>
<dbReference type="Gene3D" id="3.10.20.310">
    <property type="entry name" value="membrane protein fhac"/>
    <property type="match status" value="1"/>
</dbReference>
<dbReference type="InterPro" id="IPR005548">
    <property type="entry name" value="Cell_div_FtsQ/DivIB_C"/>
</dbReference>
<dbReference type="GO" id="GO:0032153">
    <property type="term" value="C:cell division site"/>
    <property type="evidence" value="ECO:0007669"/>
    <property type="project" value="UniProtKB-UniRule"/>
</dbReference>
<keyword evidence="2 8" id="KW-1003">Cell membrane</keyword>
<feature type="transmembrane region" description="Helical" evidence="8">
    <location>
        <begin position="28"/>
        <end position="45"/>
    </location>
</feature>
<evidence type="ECO:0000256" key="4">
    <source>
        <dbReference type="ARBA" id="ARBA00022692"/>
    </source>
</evidence>
<dbReference type="Pfam" id="PF03799">
    <property type="entry name" value="FtsQ_DivIB_C"/>
    <property type="match status" value="1"/>
</dbReference>
<dbReference type="AlphaFoldDB" id="A0A1I3VEE7"/>
<dbReference type="eggNOG" id="COG1589">
    <property type="taxonomic scope" value="Bacteria"/>
</dbReference>
<dbReference type="STRING" id="240302.BN982_02145"/>
<keyword evidence="12" id="KW-1185">Reference proteome</keyword>
<dbReference type="HAMAP" id="MF_00912">
    <property type="entry name" value="DivIB"/>
    <property type="match status" value="1"/>
</dbReference>
<evidence type="ECO:0000256" key="1">
    <source>
        <dbReference type="ARBA" id="ARBA00004370"/>
    </source>
</evidence>
<dbReference type="Gene3D" id="3.40.50.10960">
    <property type="match status" value="1"/>
</dbReference>
<dbReference type="PANTHER" id="PTHR37820">
    <property type="entry name" value="CELL DIVISION PROTEIN DIVIB"/>
    <property type="match status" value="1"/>
</dbReference>
<feature type="region of interest" description="Disordered" evidence="9">
    <location>
        <begin position="245"/>
        <end position="275"/>
    </location>
</feature>
<dbReference type="InterPro" id="IPR026580">
    <property type="entry name" value="DivIB"/>
</dbReference>
<dbReference type="InterPro" id="IPR050487">
    <property type="entry name" value="FtsQ_DivIB"/>
</dbReference>
<proteinExistence type="inferred from homology"/>
<comment type="function">
    <text evidence="8">Cell division protein that may be involved in stabilizing or promoting the assembly of the division complex.</text>
</comment>
<accession>A0A1I3VEE7</accession>
<dbReference type="GO" id="GO:0043093">
    <property type="term" value="P:FtsZ-dependent cytokinesis"/>
    <property type="evidence" value="ECO:0007669"/>
    <property type="project" value="UniProtKB-UniRule"/>
</dbReference>
<dbReference type="OrthoDB" id="1819027at2"/>
<evidence type="ECO:0000256" key="7">
    <source>
        <dbReference type="ARBA" id="ARBA00023306"/>
    </source>
</evidence>
<name>A0A1I3VEE7_HALDA</name>
<evidence type="ECO:0000313" key="12">
    <source>
        <dbReference type="Proteomes" id="UP000183557"/>
    </source>
</evidence>
<evidence type="ECO:0000256" key="5">
    <source>
        <dbReference type="ARBA" id="ARBA00022989"/>
    </source>
</evidence>